<feature type="compositionally biased region" description="Basic and acidic residues" evidence="1">
    <location>
        <begin position="126"/>
        <end position="136"/>
    </location>
</feature>
<keyword evidence="3" id="KW-1185">Reference proteome</keyword>
<organism evidence="2 3">
    <name type="scientific">Citrus x changshan-huyou</name>
    <dbReference type="NCBI Taxonomy" id="2935761"/>
    <lineage>
        <taxon>Eukaryota</taxon>
        <taxon>Viridiplantae</taxon>
        <taxon>Streptophyta</taxon>
        <taxon>Embryophyta</taxon>
        <taxon>Tracheophyta</taxon>
        <taxon>Spermatophyta</taxon>
        <taxon>Magnoliopsida</taxon>
        <taxon>eudicotyledons</taxon>
        <taxon>Gunneridae</taxon>
        <taxon>Pentapetalae</taxon>
        <taxon>rosids</taxon>
        <taxon>malvids</taxon>
        <taxon>Sapindales</taxon>
        <taxon>Rutaceae</taxon>
        <taxon>Aurantioideae</taxon>
        <taxon>Citrus</taxon>
    </lineage>
</organism>
<accession>A0AAP0QXV6</accession>
<evidence type="ECO:0000256" key="1">
    <source>
        <dbReference type="SAM" id="MobiDB-lite"/>
    </source>
</evidence>
<dbReference type="Proteomes" id="UP001428341">
    <property type="component" value="Unassembled WGS sequence"/>
</dbReference>
<protein>
    <submittedName>
        <fullName evidence="2">Uncharacterized protein</fullName>
    </submittedName>
</protein>
<dbReference type="AlphaFoldDB" id="A0AAP0QXV6"/>
<proteinExistence type="predicted"/>
<sequence length="265" mass="29723">MVVKITSEDGLTTLESVQLLVTSPRNNVEVIVDNDAMLRIMFTTHDSLQVPVFKVTVLPTLHPDLELGGVIQSLLHALGVQLSAEQVAWVNESGNEPLSRSGGIHGTQTNLAENVGCETDADEDESPSKSEGRDELQINVDDNDDDDWLPDFDKEFAANGSRINHQNISDDAEVMDDGRSSFDDESIDADPQFLANTSNSDFDLGTTQLKDYIKVHMYKPRPDGKHRLRLEDVFDDVDHFRKVLSEVMVDKSFEITNVYNDRRRF</sequence>
<gene>
    <name evidence="2" type="ORF">WN944_010457</name>
</gene>
<feature type="region of interest" description="Disordered" evidence="1">
    <location>
        <begin position="118"/>
        <end position="145"/>
    </location>
</feature>
<comment type="caution">
    <text evidence="2">The sequence shown here is derived from an EMBL/GenBank/DDBJ whole genome shotgun (WGS) entry which is preliminary data.</text>
</comment>
<dbReference type="EMBL" id="JBCGBO010000002">
    <property type="protein sequence ID" value="KAK9222026.1"/>
    <property type="molecule type" value="Genomic_DNA"/>
</dbReference>
<name>A0AAP0QXV6_9ROSI</name>
<evidence type="ECO:0000313" key="3">
    <source>
        <dbReference type="Proteomes" id="UP001428341"/>
    </source>
</evidence>
<evidence type="ECO:0000313" key="2">
    <source>
        <dbReference type="EMBL" id="KAK9222026.1"/>
    </source>
</evidence>
<reference evidence="2 3" key="1">
    <citation type="submission" date="2024-05" db="EMBL/GenBank/DDBJ databases">
        <title>Haplotype-resolved chromosome-level genome assembly of Huyou (Citrus changshanensis).</title>
        <authorList>
            <person name="Miao C."/>
            <person name="Chen W."/>
            <person name="Wu Y."/>
            <person name="Wang L."/>
            <person name="Zhao S."/>
            <person name="Grierson D."/>
            <person name="Xu C."/>
            <person name="Chen K."/>
        </authorList>
    </citation>
    <scope>NUCLEOTIDE SEQUENCE [LARGE SCALE GENOMIC DNA]</scope>
    <source>
        <strain evidence="2">01-14</strain>
        <tissue evidence="2">Leaf</tissue>
    </source>
</reference>